<proteinExistence type="predicted"/>
<reference evidence="1 2" key="1">
    <citation type="journal article" date="2019" name="Genome Biol. Evol.">
        <title>Insights into the evolution of the New World diploid cottons (Gossypium, subgenus Houzingenia) based on genome sequencing.</title>
        <authorList>
            <person name="Grover C.E."/>
            <person name="Arick M.A. 2nd"/>
            <person name="Thrash A."/>
            <person name="Conover J.L."/>
            <person name="Sanders W.S."/>
            <person name="Peterson D.G."/>
            <person name="Frelichowski J.E."/>
            <person name="Scheffler J.A."/>
            <person name="Scheffler B.E."/>
            <person name="Wendel J.F."/>
        </authorList>
    </citation>
    <scope>NUCLEOTIDE SEQUENCE [LARGE SCALE GENOMIC DNA]</scope>
    <source>
        <strain evidence="1">8</strain>
        <tissue evidence="1">Leaf</tissue>
    </source>
</reference>
<accession>A0A7J8PP56</accession>
<dbReference type="EMBL" id="JABEZZ010000007">
    <property type="protein sequence ID" value="MBA0590873.1"/>
    <property type="molecule type" value="Genomic_DNA"/>
</dbReference>
<dbReference type="AlphaFoldDB" id="A0A7J8PP56"/>
<organism evidence="1 2">
    <name type="scientific">Gossypium raimondii</name>
    <name type="common">Peruvian cotton</name>
    <name type="synonym">Gossypium klotzschianum subsp. raimondii</name>
    <dbReference type="NCBI Taxonomy" id="29730"/>
    <lineage>
        <taxon>Eukaryota</taxon>
        <taxon>Viridiplantae</taxon>
        <taxon>Streptophyta</taxon>
        <taxon>Embryophyta</taxon>
        <taxon>Tracheophyta</taxon>
        <taxon>Spermatophyta</taxon>
        <taxon>Magnoliopsida</taxon>
        <taxon>eudicotyledons</taxon>
        <taxon>Gunneridae</taxon>
        <taxon>Pentapetalae</taxon>
        <taxon>rosids</taxon>
        <taxon>malvids</taxon>
        <taxon>Malvales</taxon>
        <taxon>Malvaceae</taxon>
        <taxon>Malvoideae</taxon>
        <taxon>Gossypium</taxon>
    </lineage>
</organism>
<dbReference type="Proteomes" id="UP000593578">
    <property type="component" value="Unassembled WGS sequence"/>
</dbReference>
<comment type="caution">
    <text evidence="1">The sequence shown here is derived from an EMBL/GenBank/DDBJ whole genome shotgun (WGS) entry which is preliminary data.</text>
</comment>
<evidence type="ECO:0000313" key="1">
    <source>
        <dbReference type="EMBL" id="MBA0590873.1"/>
    </source>
</evidence>
<sequence length="32" mass="3475">MPVVIEAGVRSFASPDPAFATVRRRSIERTAS</sequence>
<name>A0A7J8PP56_GOSRA</name>
<protein>
    <submittedName>
        <fullName evidence="1">Uncharacterized protein</fullName>
    </submittedName>
</protein>
<gene>
    <name evidence="1" type="ORF">Gorai_019562</name>
</gene>
<evidence type="ECO:0000313" key="2">
    <source>
        <dbReference type="Proteomes" id="UP000593578"/>
    </source>
</evidence>